<dbReference type="Proteomes" id="UP000266172">
    <property type="component" value="Unassembled WGS sequence"/>
</dbReference>
<evidence type="ECO:0000256" key="3">
    <source>
        <dbReference type="ARBA" id="ARBA00023172"/>
    </source>
</evidence>
<accession>A0A174KUJ9</accession>
<feature type="domain" description="Tyr recombinase" evidence="4">
    <location>
        <begin position="5"/>
        <end position="191"/>
    </location>
</feature>
<keyword evidence="2" id="KW-0229">DNA integration</keyword>
<dbReference type="PROSITE" id="PS51898">
    <property type="entry name" value="TYR_RECOMBINASE"/>
    <property type="match status" value="1"/>
</dbReference>
<evidence type="ECO:0000256" key="1">
    <source>
        <dbReference type="ARBA" id="ARBA00004496"/>
    </source>
</evidence>
<evidence type="ECO:0000313" key="5">
    <source>
        <dbReference type="EMBL" id="RGS42401.1"/>
    </source>
</evidence>
<name>A0A174KUJ9_9FIRM</name>
<evidence type="ECO:0000313" key="6">
    <source>
        <dbReference type="Proteomes" id="UP000266172"/>
    </source>
</evidence>
<dbReference type="EMBL" id="QRVL01000001">
    <property type="protein sequence ID" value="RGS42401.1"/>
    <property type="molecule type" value="Genomic_DNA"/>
</dbReference>
<dbReference type="AlphaFoldDB" id="A0A174KUJ9"/>
<reference evidence="5 6" key="1">
    <citation type="submission" date="2018-08" db="EMBL/GenBank/DDBJ databases">
        <title>A genome reference for cultivated species of the human gut microbiota.</title>
        <authorList>
            <person name="Zou Y."/>
            <person name="Xue W."/>
            <person name="Luo G."/>
        </authorList>
    </citation>
    <scope>NUCLEOTIDE SEQUENCE [LARGE SCALE GENOMIC DNA]</scope>
    <source>
        <strain evidence="5 6">AF22-12AC</strain>
    </source>
</reference>
<dbReference type="GO" id="GO:0006310">
    <property type="term" value="P:DNA recombination"/>
    <property type="evidence" value="ECO:0007669"/>
    <property type="project" value="UniProtKB-KW"/>
</dbReference>
<dbReference type="PANTHER" id="PTHR30349:SF77">
    <property type="entry name" value="TYROSINE RECOMBINASE XERC"/>
    <property type="match status" value="1"/>
</dbReference>
<gene>
    <name evidence="5" type="ORF">DWX93_03500</name>
</gene>
<dbReference type="Gene3D" id="1.10.443.10">
    <property type="entry name" value="Intergrase catalytic core"/>
    <property type="match status" value="1"/>
</dbReference>
<evidence type="ECO:0000259" key="4">
    <source>
        <dbReference type="PROSITE" id="PS51898"/>
    </source>
</evidence>
<dbReference type="SUPFAM" id="SSF56349">
    <property type="entry name" value="DNA breaking-rejoining enzymes"/>
    <property type="match status" value="1"/>
</dbReference>
<comment type="subcellular location">
    <subcellularLocation>
        <location evidence="1">Cytoplasm</location>
    </subcellularLocation>
</comment>
<organism evidence="5 6">
    <name type="scientific">Roseburia hominis</name>
    <dbReference type="NCBI Taxonomy" id="301301"/>
    <lineage>
        <taxon>Bacteria</taxon>
        <taxon>Bacillati</taxon>
        <taxon>Bacillota</taxon>
        <taxon>Clostridia</taxon>
        <taxon>Lachnospirales</taxon>
        <taxon>Lachnospiraceae</taxon>
        <taxon>Roseburia</taxon>
    </lineage>
</organism>
<dbReference type="PANTHER" id="PTHR30349">
    <property type="entry name" value="PHAGE INTEGRASE-RELATED"/>
    <property type="match status" value="1"/>
</dbReference>
<dbReference type="InterPro" id="IPR011010">
    <property type="entry name" value="DNA_brk_join_enz"/>
</dbReference>
<dbReference type="RefSeq" id="WP_055233389.1">
    <property type="nucleotide sequence ID" value="NZ_CBCSQR010000012.1"/>
</dbReference>
<dbReference type="Pfam" id="PF00589">
    <property type="entry name" value="Phage_integrase"/>
    <property type="match status" value="1"/>
</dbReference>
<dbReference type="InterPro" id="IPR050090">
    <property type="entry name" value="Tyrosine_recombinase_XerCD"/>
</dbReference>
<dbReference type="GO" id="GO:0005737">
    <property type="term" value="C:cytoplasm"/>
    <property type="evidence" value="ECO:0007669"/>
    <property type="project" value="UniProtKB-SubCell"/>
</dbReference>
<comment type="caution">
    <text evidence="5">The sequence shown here is derived from an EMBL/GenBank/DDBJ whole genome shotgun (WGS) entry which is preliminary data.</text>
</comment>
<keyword evidence="3" id="KW-0233">DNA recombination</keyword>
<dbReference type="InterPro" id="IPR002104">
    <property type="entry name" value="Integrase_catalytic"/>
</dbReference>
<sequence length="196" mass="22714">MNNTESIKYLYPHEKTALFRALEADQSAHCLRNRAIFYLAEYCGMRASEVGLVRLSDINLPAKEIHVHRLKKSNCNTLRIIDANVFDALRIYYIQMLQLTSSNPNQILFPSQKGTPISRKTLDELMKKYCQIAGLPDEKAHFHALKHTRAITLAEAGADTKEIQYWLGHKSIKNTEIYYQFTTSQYEALYRKLEKK</sequence>
<proteinExistence type="predicted"/>
<dbReference type="CDD" id="cd00397">
    <property type="entry name" value="DNA_BRE_C"/>
    <property type="match status" value="1"/>
</dbReference>
<dbReference type="InterPro" id="IPR013762">
    <property type="entry name" value="Integrase-like_cat_sf"/>
</dbReference>
<evidence type="ECO:0000256" key="2">
    <source>
        <dbReference type="ARBA" id="ARBA00022908"/>
    </source>
</evidence>
<dbReference type="GO" id="GO:0003677">
    <property type="term" value="F:DNA binding"/>
    <property type="evidence" value="ECO:0007669"/>
    <property type="project" value="InterPro"/>
</dbReference>
<dbReference type="GO" id="GO:0015074">
    <property type="term" value="P:DNA integration"/>
    <property type="evidence" value="ECO:0007669"/>
    <property type="project" value="UniProtKB-KW"/>
</dbReference>
<protein>
    <submittedName>
        <fullName evidence="5">Phage integrase family protein</fullName>
    </submittedName>
</protein>